<proteinExistence type="predicted"/>
<organism evidence="4">
    <name type="scientific">Enterobius vermicularis</name>
    <name type="common">Human pinworm</name>
    <dbReference type="NCBI Taxonomy" id="51028"/>
    <lineage>
        <taxon>Eukaryota</taxon>
        <taxon>Metazoa</taxon>
        <taxon>Ecdysozoa</taxon>
        <taxon>Nematoda</taxon>
        <taxon>Chromadorea</taxon>
        <taxon>Rhabditida</taxon>
        <taxon>Spirurina</taxon>
        <taxon>Oxyuridomorpha</taxon>
        <taxon>Oxyuroidea</taxon>
        <taxon>Oxyuridae</taxon>
        <taxon>Enterobius</taxon>
    </lineage>
</organism>
<dbReference type="Proteomes" id="UP000274131">
    <property type="component" value="Unassembled WGS sequence"/>
</dbReference>
<evidence type="ECO:0000313" key="3">
    <source>
        <dbReference type="Proteomes" id="UP000274131"/>
    </source>
</evidence>
<evidence type="ECO:0000313" key="2">
    <source>
        <dbReference type="EMBL" id="VDD88496.1"/>
    </source>
</evidence>
<keyword evidence="1" id="KW-0472">Membrane</keyword>
<dbReference type="WBParaSite" id="EVEC_0000393101-mRNA-1">
    <property type="protein sequence ID" value="EVEC_0000393101-mRNA-1"/>
    <property type="gene ID" value="EVEC_0000393101"/>
</dbReference>
<sequence length="85" mass="9465">MSCSARSMLFKTFCEIPALTCARILFTRSITGAPTEHSEQAVALSSSYEQFLAKIPDGNLFLIRNMLIALLPLYTVVAFDTFRTL</sequence>
<accession>A0A0N4V1T5</accession>
<evidence type="ECO:0000256" key="1">
    <source>
        <dbReference type="SAM" id="Phobius"/>
    </source>
</evidence>
<gene>
    <name evidence="2" type="ORF">EVEC_LOCUS3639</name>
</gene>
<reference evidence="2 3" key="2">
    <citation type="submission" date="2018-10" db="EMBL/GenBank/DDBJ databases">
        <authorList>
            <consortium name="Pathogen Informatics"/>
        </authorList>
    </citation>
    <scope>NUCLEOTIDE SEQUENCE [LARGE SCALE GENOMIC DNA]</scope>
</reference>
<protein>
    <submittedName>
        <fullName evidence="4">ABC transmembrane type-1 domain-containing protein</fullName>
    </submittedName>
</protein>
<dbReference type="EMBL" id="UXUI01007644">
    <property type="protein sequence ID" value="VDD88496.1"/>
    <property type="molecule type" value="Genomic_DNA"/>
</dbReference>
<evidence type="ECO:0000313" key="4">
    <source>
        <dbReference type="WBParaSite" id="EVEC_0000393101-mRNA-1"/>
    </source>
</evidence>
<reference evidence="4" key="1">
    <citation type="submission" date="2017-02" db="UniProtKB">
        <authorList>
            <consortium name="WormBaseParasite"/>
        </authorList>
    </citation>
    <scope>IDENTIFICATION</scope>
</reference>
<name>A0A0N4V1T5_ENTVE</name>
<keyword evidence="1" id="KW-1133">Transmembrane helix</keyword>
<dbReference type="AlphaFoldDB" id="A0A0N4V1T5"/>
<feature type="transmembrane region" description="Helical" evidence="1">
    <location>
        <begin position="61"/>
        <end position="82"/>
    </location>
</feature>
<keyword evidence="1" id="KW-0812">Transmembrane</keyword>
<keyword evidence="3" id="KW-1185">Reference proteome</keyword>